<dbReference type="PANTHER" id="PTHR43245:SF51">
    <property type="entry name" value="SHORT CHAIN DEHYDROGENASE_REDUCTASE FAMILY 42E, MEMBER 2"/>
    <property type="match status" value="1"/>
</dbReference>
<keyword evidence="2 3" id="KW-0560">Oxidoreductase</keyword>
<dbReference type="Gene3D" id="3.40.50.720">
    <property type="entry name" value="NAD(P)-binding Rossmann-like Domain"/>
    <property type="match status" value="1"/>
</dbReference>
<keyword evidence="6" id="KW-1185">Reference proteome</keyword>
<comment type="caution">
    <text evidence="5">The sequence shown here is derived from an EMBL/GenBank/DDBJ whole genome shotgun (WGS) entry which is preliminary data.</text>
</comment>
<reference evidence="5" key="1">
    <citation type="journal article" date="2019" name="bioRxiv">
        <title>The Genome of the Zebra Mussel, Dreissena polymorpha: A Resource for Invasive Species Research.</title>
        <authorList>
            <person name="McCartney M.A."/>
            <person name="Auch B."/>
            <person name="Kono T."/>
            <person name="Mallez S."/>
            <person name="Zhang Y."/>
            <person name="Obille A."/>
            <person name="Becker A."/>
            <person name="Abrahante J.E."/>
            <person name="Garbe J."/>
            <person name="Badalamenti J.P."/>
            <person name="Herman A."/>
            <person name="Mangelson H."/>
            <person name="Liachko I."/>
            <person name="Sullivan S."/>
            <person name="Sone E.D."/>
            <person name="Koren S."/>
            <person name="Silverstein K.A.T."/>
            <person name="Beckman K.B."/>
            <person name="Gohl D.M."/>
        </authorList>
    </citation>
    <scope>NUCLEOTIDE SEQUENCE</scope>
    <source>
        <strain evidence="5">Duluth1</strain>
        <tissue evidence="5">Whole animal</tissue>
    </source>
</reference>
<dbReference type="EMBL" id="JAIWYP010000001">
    <property type="protein sequence ID" value="KAH3891853.1"/>
    <property type="molecule type" value="Genomic_DNA"/>
</dbReference>
<protein>
    <recommendedName>
        <fullName evidence="4">3-beta hydroxysteroid dehydrogenase/isomerase domain-containing protein</fullName>
    </recommendedName>
</protein>
<feature type="transmembrane region" description="Helical" evidence="3">
    <location>
        <begin position="286"/>
        <end position="306"/>
    </location>
</feature>
<dbReference type="Pfam" id="PF01073">
    <property type="entry name" value="3Beta_HSD"/>
    <property type="match status" value="1"/>
</dbReference>
<reference evidence="5" key="2">
    <citation type="submission" date="2020-11" db="EMBL/GenBank/DDBJ databases">
        <authorList>
            <person name="McCartney M.A."/>
            <person name="Auch B."/>
            <person name="Kono T."/>
            <person name="Mallez S."/>
            <person name="Becker A."/>
            <person name="Gohl D.M."/>
            <person name="Silverstein K.A.T."/>
            <person name="Koren S."/>
            <person name="Bechman K.B."/>
            <person name="Herman A."/>
            <person name="Abrahante J.E."/>
            <person name="Garbe J."/>
        </authorList>
    </citation>
    <scope>NUCLEOTIDE SEQUENCE</scope>
    <source>
        <strain evidence="5">Duluth1</strain>
        <tissue evidence="5">Whole animal</tissue>
    </source>
</reference>
<name>A0A9D4S627_DREPO</name>
<dbReference type="AlphaFoldDB" id="A0A9D4S627"/>
<keyword evidence="3" id="KW-1133">Transmembrane helix</keyword>
<evidence type="ECO:0000259" key="4">
    <source>
        <dbReference type="Pfam" id="PF01073"/>
    </source>
</evidence>
<dbReference type="PANTHER" id="PTHR43245">
    <property type="entry name" value="BIFUNCTIONAL POLYMYXIN RESISTANCE PROTEIN ARNA"/>
    <property type="match status" value="1"/>
</dbReference>
<keyword evidence="3" id="KW-0472">Membrane</keyword>
<feature type="domain" description="3-beta hydroxysteroid dehydrogenase/isomerase" evidence="4">
    <location>
        <begin position="11"/>
        <end position="284"/>
    </location>
</feature>
<accession>A0A9D4S627</accession>
<keyword evidence="3" id="KW-0812">Transmembrane</keyword>
<dbReference type="InterPro" id="IPR036291">
    <property type="entry name" value="NAD(P)-bd_dom_sf"/>
</dbReference>
<evidence type="ECO:0000256" key="1">
    <source>
        <dbReference type="ARBA" id="ARBA00009219"/>
    </source>
</evidence>
<evidence type="ECO:0000256" key="2">
    <source>
        <dbReference type="ARBA" id="ARBA00023002"/>
    </source>
</evidence>
<dbReference type="InterPro" id="IPR002225">
    <property type="entry name" value="3Beta_OHSteriod_DH/Estase"/>
</dbReference>
<proteinExistence type="inferred from homology"/>
<dbReference type="Proteomes" id="UP000828390">
    <property type="component" value="Unassembled WGS sequence"/>
</dbReference>
<dbReference type="GO" id="GO:0016616">
    <property type="term" value="F:oxidoreductase activity, acting on the CH-OH group of donors, NAD or NADP as acceptor"/>
    <property type="evidence" value="ECO:0007669"/>
    <property type="project" value="InterPro"/>
</dbReference>
<evidence type="ECO:0000256" key="3">
    <source>
        <dbReference type="RuleBase" id="RU004475"/>
    </source>
</evidence>
<dbReference type="OrthoDB" id="10262413at2759"/>
<dbReference type="GO" id="GO:0006694">
    <property type="term" value="P:steroid biosynthetic process"/>
    <property type="evidence" value="ECO:0007669"/>
    <property type="project" value="InterPro"/>
</dbReference>
<evidence type="ECO:0000313" key="5">
    <source>
        <dbReference type="EMBL" id="KAH3891853.1"/>
    </source>
</evidence>
<dbReference type="FunFam" id="3.40.50.720:FF:000495">
    <property type="entry name" value="3 hydroxysteroid dehydrogenase, putative"/>
    <property type="match status" value="1"/>
</dbReference>
<evidence type="ECO:0000313" key="6">
    <source>
        <dbReference type="Proteomes" id="UP000828390"/>
    </source>
</evidence>
<sequence>MSEGKKPCVVVVTGGAGFLGQHVVGLLQAHADHVTEIRVIDVKPYVNNLDYPATKPVRQFTGNITNPDLVQSACEGATSVMHVASIVDISLIPDKDLSYNINVVGTRNVIDACQKAGVRRLLYCSTCEVVCGHGNIYHGNEENTRAQRDGHIYQVYGSTKMMAEEMVLLENCDSLRTLSLRPVIMYGEEEWRTMARTLSHPFVKKTNRWLTFNCHKGSAEHAYVGNVAWSFICAENVMRRDDSAAENVCGQSFFVSDETPNTNVVDFMQPFLKEVGVEAFSWKVPIWMIIWPLYVLLAILMFVSLFRKVNLAIGLAPFVMGPKVFRFEYNKATRLLGYQPLYSVEESKERTVRFLKKLRAK</sequence>
<dbReference type="SUPFAM" id="SSF51735">
    <property type="entry name" value="NAD(P)-binding Rossmann-fold domains"/>
    <property type="match status" value="1"/>
</dbReference>
<comment type="similarity">
    <text evidence="1 3">Belongs to the 3-beta-HSD family.</text>
</comment>
<dbReference type="InterPro" id="IPR050177">
    <property type="entry name" value="Lipid_A_modif_metabolic_enz"/>
</dbReference>
<organism evidence="5 6">
    <name type="scientific">Dreissena polymorpha</name>
    <name type="common">Zebra mussel</name>
    <name type="synonym">Mytilus polymorpha</name>
    <dbReference type="NCBI Taxonomy" id="45954"/>
    <lineage>
        <taxon>Eukaryota</taxon>
        <taxon>Metazoa</taxon>
        <taxon>Spiralia</taxon>
        <taxon>Lophotrochozoa</taxon>
        <taxon>Mollusca</taxon>
        <taxon>Bivalvia</taxon>
        <taxon>Autobranchia</taxon>
        <taxon>Heteroconchia</taxon>
        <taxon>Euheterodonta</taxon>
        <taxon>Imparidentia</taxon>
        <taxon>Neoheterodontei</taxon>
        <taxon>Myida</taxon>
        <taxon>Dreissenoidea</taxon>
        <taxon>Dreissenidae</taxon>
        <taxon>Dreissena</taxon>
    </lineage>
</organism>
<gene>
    <name evidence="5" type="ORF">DPMN_015962</name>
</gene>